<evidence type="ECO:0000256" key="2">
    <source>
        <dbReference type="ARBA" id="ARBA00004824"/>
    </source>
</evidence>
<evidence type="ECO:0000256" key="5">
    <source>
        <dbReference type="ARBA" id="ARBA00009320"/>
    </source>
</evidence>
<dbReference type="RefSeq" id="WP_109094549.1">
    <property type="nucleotide sequence ID" value="NZ_JBQDFL010000073.1"/>
</dbReference>
<dbReference type="EMBL" id="QETB01000007">
    <property type="protein sequence ID" value="PWF24440.1"/>
    <property type="molecule type" value="Genomic_DNA"/>
</dbReference>
<comment type="catalytic activity">
    <reaction evidence="12">
        <text>L-valine + 2-oxoglutarate = 3-methyl-2-oxobutanoate + L-glutamate</text>
        <dbReference type="Rhea" id="RHEA:24813"/>
        <dbReference type="ChEBI" id="CHEBI:11851"/>
        <dbReference type="ChEBI" id="CHEBI:16810"/>
        <dbReference type="ChEBI" id="CHEBI:29985"/>
        <dbReference type="ChEBI" id="CHEBI:57762"/>
        <dbReference type="EC" id="2.6.1.42"/>
    </reaction>
</comment>
<dbReference type="InterPro" id="IPR033939">
    <property type="entry name" value="BCAT_family"/>
</dbReference>
<evidence type="ECO:0000256" key="4">
    <source>
        <dbReference type="ARBA" id="ARBA00005072"/>
    </source>
</evidence>
<evidence type="ECO:0000256" key="1">
    <source>
        <dbReference type="ARBA" id="ARBA00001933"/>
    </source>
</evidence>
<evidence type="ECO:0000256" key="10">
    <source>
        <dbReference type="ARBA" id="ARBA00022898"/>
    </source>
</evidence>
<dbReference type="GO" id="GO:0052654">
    <property type="term" value="F:L-leucine-2-oxoglutarate transaminase activity"/>
    <property type="evidence" value="ECO:0007669"/>
    <property type="project" value="RHEA"/>
</dbReference>
<dbReference type="GO" id="GO:0009099">
    <property type="term" value="P:L-valine biosynthetic process"/>
    <property type="evidence" value="ECO:0007669"/>
    <property type="project" value="UniProtKB-UniPathway"/>
</dbReference>
<evidence type="ECO:0000256" key="9">
    <source>
        <dbReference type="ARBA" id="ARBA00022679"/>
    </source>
</evidence>
<keyword evidence="18" id="KW-1185">Reference proteome</keyword>
<accession>A0A2V1K1M6</accession>
<keyword evidence="11" id="KW-0100">Branched-chain amino acid biosynthesis</keyword>
<comment type="catalytic activity">
    <reaction evidence="14">
        <text>L-leucine + 2-oxoglutarate = 4-methyl-2-oxopentanoate + L-glutamate</text>
        <dbReference type="Rhea" id="RHEA:18321"/>
        <dbReference type="ChEBI" id="CHEBI:16810"/>
        <dbReference type="ChEBI" id="CHEBI:17865"/>
        <dbReference type="ChEBI" id="CHEBI:29985"/>
        <dbReference type="ChEBI" id="CHEBI:57427"/>
        <dbReference type="EC" id="2.6.1.42"/>
    </reaction>
</comment>
<dbReference type="Gene3D" id="3.20.10.10">
    <property type="entry name" value="D-amino Acid Aminotransferase, subunit A, domain 2"/>
    <property type="match status" value="1"/>
</dbReference>
<comment type="pathway">
    <text evidence="2">Amino-acid biosynthesis; L-isoleucine biosynthesis; L-isoleucine from 2-oxobutanoate: step 4/4.</text>
</comment>
<dbReference type="GO" id="GO:0052656">
    <property type="term" value="F:L-isoleucine-2-oxoglutarate transaminase activity"/>
    <property type="evidence" value="ECO:0007669"/>
    <property type="project" value="RHEA"/>
</dbReference>
<dbReference type="InterPro" id="IPR036038">
    <property type="entry name" value="Aminotransferase-like"/>
</dbReference>
<dbReference type="EC" id="2.6.1.42" evidence="6"/>
<dbReference type="InterPro" id="IPR043132">
    <property type="entry name" value="BCAT-like_C"/>
</dbReference>
<dbReference type="GO" id="GO:0009097">
    <property type="term" value="P:isoleucine biosynthetic process"/>
    <property type="evidence" value="ECO:0007669"/>
    <property type="project" value="UniProtKB-UniPathway"/>
</dbReference>
<dbReference type="PANTHER" id="PTHR11825:SF44">
    <property type="entry name" value="BRANCHED-CHAIN-AMINO-ACID AMINOTRANSFERASE"/>
    <property type="match status" value="1"/>
</dbReference>
<dbReference type="AlphaFoldDB" id="A0A2V1K1M6"/>
<comment type="caution">
    <text evidence="17">The sequence shown here is derived from an EMBL/GenBank/DDBJ whole genome shotgun (WGS) entry which is preliminary data.</text>
</comment>
<comment type="similarity">
    <text evidence="5">Belongs to the class-IV pyridoxal-phosphate-dependent aminotransferase family.</text>
</comment>
<protein>
    <recommendedName>
        <fullName evidence="6">branched-chain-amino-acid transaminase</fullName>
        <ecNumber evidence="6">2.6.1.42</ecNumber>
    </recommendedName>
</protein>
<comment type="catalytic activity">
    <reaction evidence="13">
        <text>L-isoleucine + 2-oxoglutarate = (S)-3-methyl-2-oxopentanoate + L-glutamate</text>
        <dbReference type="Rhea" id="RHEA:24801"/>
        <dbReference type="ChEBI" id="CHEBI:16810"/>
        <dbReference type="ChEBI" id="CHEBI:29985"/>
        <dbReference type="ChEBI" id="CHEBI:35146"/>
        <dbReference type="ChEBI" id="CHEBI:58045"/>
        <dbReference type="EC" id="2.6.1.42"/>
    </reaction>
</comment>
<gene>
    <name evidence="17" type="ORF">DD236_11540</name>
</gene>
<dbReference type="Gene3D" id="3.30.470.10">
    <property type="match status" value="1"/>
</dbReference>
<dbReference type="InterPro" id="IPR043131">
    <property type="entry name" value="BCAT-like_N"/>
</dbReference>
<evidence type="ECO:0000256" key="3">
    <source>
        <dbReference type="ARBA" id="ARBA00004931"/>
    </source>
</evidence>
<keyword evidence="7 17" id="KW-0032">Aminotransferase</keyword>
<feature type="region of interest" description="Disordered" evidence="16">
    <location>
        <begin position="1"/>
        <end position="39"/>
    </location>
</feature>
<evidence type="ECO:0000256" key="6">
    <source>
        <dbReference type="ARBA" id="ARBA00013053"/>
    </source>
</evidence>
<comment type="cofactor">
    <cofactor evidence="1">
        <name>pyridoxal 5'-phosphate</name>
        <dbReference type="ChEBI" id="CHEBI:597326"/>
    </cofactor>
</comment>
<dbReference type="GO" id="GO:0009098">
    <property type="term" value="P:L-leucine biosynthetic process"/>
    <property type="evidence" value="ECO:0007669"/>
    <property type="project" value="UniProtKB-UniPathway"/>
</dbReference>
<evidence type="ECO:0000313" key="17">
    <source>
        <dbReference type="EMBL" id="PWF24440.1"/>
    </source>
</evidence>
<dbReference type="Proteomes" id="UP000245283">
    <property type="component" value="Unassembled WGS sequence"/>
</dbReference>
<evidence type="ECO:0000256" key="11">
    <source>
        <dbReference type="ARBA" id="ARBA00023304"/>
    </source>
</evidence>
<dbReference type="NCBIfam" id="NF009897">
    <property type="entry name" value="PRK13357.1"/>
    <property type="match status" value="1"/>
</dbReference>
<evidence type="ECO:0000313" key="18">
    <source>
        <dbReference type="Proteomes" id="UP000245283"/>
    </source>
</evidence>
<proteinExistence type="inferred from homology"/>
<comment type="pathway">
    <text evidence="4">Amino-acid biosynthesis; L-leucine biosynthesis; L-leucine from 3-methyl-2-oxobutanoate: step 4/4.</text>
</comment>
<dbReference type="OrthoDB" id="9804984at2"/>
<evidence type="ECO:0000256" key="15">
    <source>
        <dbReference type="PIRSR" id="PIRSR006468-1"/>
    </source>
</evidence>
<dbReference type="UniPathway" id="UPA00048">
    <property type="reaction ID" value="UER00073"/>
</dbReference>
<dbReference type="InterPro" id="IPR001544">
    <property type="entry name" value="Aminotrans_IV"/>
</dbReference>
<dbReference type="PANTHER" id="PTHR11825">
    <property type="entry name" value="SUBGROUP IIII AMINOTRANSFERASE"/>
    <property type="match status" value="1"/>
</dbReference>
<dbReference type="InterPro" id="IPR005786">
    <property type="entry name" value="B_amino_transII"/>
</dbReference>
<evidence type="ECO:0000256" key="16">
    <source>
        <dbReference type="SAM" id="MobiDB-lite"/>
    </source>
</evidence>
<evidence type="ECO:0000256" key="8">
    <source>
        <dbReference type="ARBA" id="ARBA00022605"/>
    </source>
</evidence>
<dbReference type="NCBIfam" id="TIGR01123">
    <property type="entry name" value="ilvE_II"/>
    <property type="match status" value="1"/>
</dbReference>
<dbReference type="UniPathway" id="UPA00047">
    <property type="reaction ID" value="UER00058"/>
</dbReference>
<dbReference type="GO" id="GO:0052655">
    <property type="term" value="F:L-valine-2-oxoglutarate transaminase activity"/>
    <property type="evidence" value="ECO:0007669"/>
    <property type="project" value="RHEA"/>
</dbReference>
<dbReference type="SUPFAM" id="SSF56752">
    <property type="entry name" value="D-aminoacid aminotransferase-like PLP-dependent enzymes"/>
    <property type="match status" value="1"/>
</dbReference>
<keyword evidence="8" id="KW-0028">Amino-acid biosynthesis</keyword>
<dbReference type="UniPathway" id="UPA00049">
    <property type="reaction ID" value="UER00062"/>
</dbReference>
<sequence length="379" mass="41248">MTYQPTALEDAAAAPVASSDGLVGAFERQPHPAPASTEEREAKMAKMLFGKDYSDYQAHATWTVEAGWHNKVIEPYGPFDMDPAAAVLHYGQEIFEGLKAYRHEDGSIWTFRPTYNAARLNHSGRRLAIPELSHEDFIASIVGLVRADSEWVPDVPGSSFYLRPFTFASEPFLGVRAAERYEYLVIGSPSGPYFEHGFQPINVWVEPTYHRAGPGGMGDAKTGGNYASSLLPKVKAHEGGYDEVLFLDAATDTNLDELGGMNVFVVMADGSLKTPKLTGNILPGCTRSSILQLLRTQGKPVSEETISLKWLLDGIASGAVAEMFACGTAAVVTSIGSLTGKDFHVEIPGSEVTKNLYDHLTAIQLGQVPDDFNWLYRLA</sequence>
<keyword evidence="9 17" id="KW-0808">Transferase</keyword>
<organism evidence="17 18">
    <name type="scientific">Ancrocorticia populi</name>
    <dbReference type="NCBI Taxonomy" id="2175228"/>
    <lineage>
        <taxon>Bacteria</taxon>
        <taxon>Bacillati</taxon>
        <taxon>Actinomycetota</taxon>
        <taxon>Actinomycetes</taxon>
        <taxon>Actinomycetales</taxon>
        <taxon>Actinomycetaceae</taxon>
        <taxon>Ancrocorticia</taxon>
    </lineage>
</organism>
<evidence type="ECO:0000256" key="12">
    <source>
        <dbReference type="ARBA" id="ARBA00048212"/>
    </source>
</evidence>
<dbReference type="Pfam" id="PF01063">
    <property type="entry name" value="Aminotran_4"/>
    <property type="match status" value="1"/>
</dbReference>
<dbReference type="CDD" id="cd01557">
    <property type="entry name" value="BCAT_beta_family"/>
    <property type="match status" value="1"/>
</dbReference>
<dbReference type="PIRSF" id="PIRSF006468">
    <property type="entry name" value="BCAT1"/>
    <property type="match status" value="1"/>
</dbReference>
<feature type="modified residue" description="N6-(pyridoxal phosphate)lysine" evidence="15">
    <location>
        <position position="221"/>
    </location>
</feature>
<name>A0A2V1K1M6_9ACTO</name>
<comment type="pathway">
    <text evidence="3">Amino-acid biosynthesis; L-valine biosynthesis; L-valine from pyruvate: step 4/4.</text>
</comment>
<keyword evidence="10" id="KW-0663">Pyridoxal phosphate</keyword>
<evidence type="ECO:0000256" key="7">
    <source>
        <dbReference type="ARBA" id="ARBA00022576"/>
    </source>
</evidence>
<evidence type="ECO:0000256" key="14">
    <source>
        <dbReference type="ARBA" id="ARBA00049229"/>
    </source>
</evidence>
<evidence type="ECO:0000256" key="13">
    <source>
        <dbReference type="ARBA" id="ARBA00048798"/>
    </source>
</evidence>
<reference evidence="18" key="1">
    <citation type="submission" date="2018-05" db="EMBL/GenBank/DDBJ databases">
        <authorList>
            <person name="Li Y."/>
        </authorList>
    </citation>
    <scope>NUCLEOTIDE SEQUENCE [LARGE SCALE GENOMIC DNA]</scope>
    <source>
        <strain evidence="18">sk1b4</strain>
    </source>
</reference>